<dbReference type="NCBIfam" id="NF038128">
    <property type="entry name" value="choice_anch_J"/>
    <property type="match status" value="2"/>
</dbReference>
<feature type="signal peptide" evidence="2">
    <location>
        <begin position="1"/>
        <end position="19"/>
    </location>
</feature>
<proteinExistence type="predicted"/>
<dbReference type="NCBIfam" id="TIGR04183">
    <property type="entry name" value="Por_Secre_tail"/>
    <property type="match status" value="1"/>
</dbReference>
<dbReference type="RefSeq" id="WP_100374989.1">
    <property type="nucleotide sequence ID" value="NZ_PGFD01000001.1"/>
</dbReference>
<name>A0A2M9C5Q7_9FLAO</name>
<dbReference type="OrthoDB" id="1273458at2"/>
<evidence type="ECO:0000313" key="4">
    <source>
        <dbReference type="Proteomes" id="UP000228740"/>
    </source>
</evidence>
<evidence type="ECO:0000313" key="3">
    <source>
        <dbReference type="EMBL" id="PJJ66177.1"/>
    </source>
</evidence>
<evidence type="ECO:0000256" key="1">
    <source>
        <dbReference type="ARBA" id="ARBA00022729"/>
    </source>
</evidence>
<gene>
    <name evidence="3" type="ORF">CLV73_0143</name>
</gene>
<keyword evidence="1 2" id="KW-0732">Signal</keyword>
<dbReference type="Proteomes" id="UP000228740">
    <property type="component" value="Unassembled WGS sequence"/>
</dbReference>
<organism evidence="3 4">
    <name type="scientific">Chryseobacterium geocarposphaerae</name>
    <dbReference type="NCBI Taxonomy" id="1416776"/>
    <lineage>
        <taxon>Bacteria</taxon>
        <taxon>Pseudomonadati</taxon>
        <taxon>Bacteroidota</taxon>
        <taxon>Flavobacteriia</taxon>
        <taxon>Flavobacteriales</taxon>
        <taxon>Weeksellaceae</taxon>
        <taxon>Chryseobacterium group</taxon>
        <taxon>Chryseobacterium</taxon>
    </lineage>
</organism>
<evidence type="ECO:0000256" key="2">
    <source>
        <dbReference type="SAM" id="SignalP"/>
    </source>
</evidence>
<sequence length="423" mass="44422">MKLKLLLGALAFTAINVHAQVATINENFDNFTSGNTTFPQNGWSVQLATNPLPYPPAPMMIVTADTNKAVQSYAGNNGTAPSYLITPQIVAPTGDKTLTFSSGLVSTSPGTSTIQIGLASNPADMTTFTAVGNPISISSVTAQNYTVNIPSSSSSYIVFKITPTAAHTATLIDNVVYDTPAVGTINENFNAFTSGTSAIPQMGWNKVIATVPYNVYIATNNGSSAIQFYAANTAGTTSYLIAPKIVAPDGSKKLRYTTGVSTSANGNSTLEVGLVSNPTDMSTFTSLGAPITITTSNTTPQTFTLDVPASAKQYIAWKFTGAANHSAVYVDDVIYDVMSVLGTSETKSNNNSSNFAINTDNELQFVGKSDVKSIKVYSASGNLVVQGAVNNNRFNISNLATGVYIFVSEDNKGGVTQSKFIKK</sequence>
<keyword evidence="4" id="KW-1185">Reference proteome</keyword>
<comment type="caution">
    <text evidence="3">The sequence shown here is derived from an EMBL/GenBank/DDBJ whole genome shotgun (WGS) entry which is preliminary data.</text>
</comment>
<dbReference type="InterPro" id="IPR026444">
    <property type="entry name" value="Secre_tail"/>
</dbReference>
<dbReference type="Gene3D" id="2.60.120.200">
    <property type="match status" value="2"/>
</dbReference>
<dbReference type="EMBL" id="PGFD01000001">
    <property type="protein sequence ID" value="PJJ66177.1"/>
    <property type="molecule type" value="Genomic_DNA"/>
</dbReference>
<dbReference type="AlphaFoldDB" id="A0A2M9C5Q7"/>
<reference evidence="3 4" key="1">
    <citation type="submission" date="2017-11" db="EMBL/GenBank/DDBJ databases">
        <title>Genomic Encyclopedia of Archaeal and Bacterial Type Strains, Phase II (KMG-II): From Individual Species to Whole Genera.</title>
        <authorList>
            <person name="Goeker M."/>
        </authorList>
    </citation>
    <scope>NUCLEOTIDE SEQUENCE [LARGE SCALE GENOMIC DNA]</scope>
    <source>
        <strain evidence="3 4">DSM 27617</strain>
    </source>
</reference>
<feature type="chain" id="PRO_5014683194" evidence="2">
    <location>
        <begin position="20"/>
        <end position="423"/>
    </location>
</feature>
<accession>A0A2M9C5Q7</accession>
<protein>
    <submittedName>
        <fullName evidence="3">Putative secreted protein (Por secretion system target)</fullName>
    </submittedName>
</protein>